<dbReference type="GO" id="GO:0003677">
    <property type="term" value="F:DNA binding"/>
    <property type="evidence" value="ECO:0007669"/>
    <property type="project" value="InterPro"/>
</dbReference>
<dbReference type="KEGG" id="salh:HMF8227_01588"/>
<keyword evidence="2" id="KW-0597">Phosphoprotein</keyword>
<proteinExistence type="predicted"/>
<dbReference type="Proteomes" id="UP000245728">
    <property type="component" value="Chromosome"/>
</dbReference>
<dbReference type="InterPro" id="IPR046947">
    <property type="entry name" value="LytR-like"/>
</dbReference>
<dbReference type="FunFam" id="3.40.50.2300:FF:000051">
    <property type="entry name" value="Two-component response regulator yehT"/>
    <property type="match status" value="1"/>
</dbReference>
<evidence type="ECO:0000259" key="4">
    <source>
        <dbReference type="PROSITE" id="PS50930"/>
    </source>
</evidence>
<evidence type="ECO:0000256" key="1">
    <source>
        <dbReference type="ARBA" id="ARBA00023012"/>
    </source>
</evidence>
<dbReference type="Gene3D" id="3.40.50.2300">
    <property type="match status" value="1"/>
</dbReference>
<gene>
    <name evidence="5" type="ORF">HMF8227_01588</name>
</gene>
<dbReference type="SMART" id="SM00850">
    <property type="entry name" value="LytTR"/>
    <property type="match status" value="1"/>
</dbReference>
<dbReference type="InterPro" id="IPR007492">
    <property type="entry name" value="LytTR_DNA-bd_dom"/>
</dbReference>
<protein>
    <submittedName>
        <fullName evidence="5">Chemotaxis response regulator protein-glutamate methylesterase of group 1 operon</fullName>
    </submittedName>
</protein>
<dbReference type="PROSITE" id="PS50930">
    <property type="entry name" value="HTH_LYTTR"/>
    <property type="match status" value="1"/>
</dbReference>
<dbReference type="OrthoDB" id="236568at2"/>
<evidence type="ECO:0000313" key="6">
    <source>
        <dbReference type="Proteomes" id="UP000245728"/>
    </source>
</evidence>
<dbReference type="CDD" id="cd17532">
    <property type="entry name" value="REC_LytTR_AlgR-like"/>
    <property type="match status" value="1"/>
</dbReference>
<accession>A0A2S2E3H2</accession>
<dbReference type="Gene3D" id="2.40.50.1020">
    <property type="entry name" value="LytTr DNA-binding domain"/>
    <property type="match status" value="1"/>
</dbReference>
<dbReference type="Pfam" id="PF00072">
    <property type="entry name" value="Response_reg"/>
    <property type="match status" value="1"/>
</dbReference>
<dbReference type="EMBL" id="CP029347">
    <property type="protein sequence ID" value="AWL12062.1"/>
    <property type="molecule type" value="Genomic_DNA"/>
</dbReference>
<dbReference type="InterPro" id="IPR001789">
    <property type="entry name" value="Sig_transdc_resp-reg_receiver"/>
</dbReference>
<dbReference type="PANTHER" id="PTHR37299">
    <property type="entry name" value="TRANSCRIPTIONAL REGULATOR-RELATED"/>
    <property type="match status" value="1"/>
</dbReference>
<feature type="modified residue" description="4-aspartylphosphate" evidence="2">
    <location>
        <position position="57"/>
    </location>
</feature>
<feature type="domain" description="HTH LytTR-type" evidence="4">
    <location>
        <begin position="168"/>
        <end position="272"/>
    </location>
</feature>
<dbReference type="SUPFAM" id="SSF52172">
    <property type="entry name" value="CheY-like"/>
    <property type="match status" value="1"/>
</dbReference>
<dbReference type="Pfam" id="PF04397">
    <property type="entry name" value="LytTR"/>
    <property type="match status" value="1"/>
</dbReference>
<evidence type="ECO:0000313" key="5">
    <source>
        <dbReference type="EMBL" id="AWL12062.1"/>
    </source>
</evidence>
<dbReference type="PANTHER" id="PTHR37299:SF1">
    <property type="entry name" value="STAGE 0 SPORULATION PROTEIN A HOMOLOG"/>
    <property type="match status" value="1"/>
</dbReference>
<keyword evidence="1" id="KW-0902">Two-component regulatory system</keyword>
<feature type="domain" description="Response regulatory" evidence="3">
    <location>
        <begin position="6"/>
        <end position="121"/>
    </location>
</feature>
<keyword evidence="6" id="KW-1185">Reference proteome</keyword>
<reference evidence="5 6" key="1">
    <citation type="submission" date="2018-05" db="EMBL/GenBank/DDBJ databases">
        <title>Salinimonas sp. HMF8227 Genome sequencing and assembly.</title>
        <authorList>
            <person name="Kang H."/>
            <person name="Kang J."/>
            <person name="Cha I."/>
            <person name="Kim H."/>
            <person name="Joh K."/>
        </authorList>
    </citation>
    <scope>NUCLEOTIDE SEQUENCE [LARGE SCALE GENOMIC DNA]</scope>
    <source>
        <strain evidence="5 6">HMF8227</strain>
    </source>
</reference>
<organism evidence="5 6">
    <name type="scientific">Saliniradius amylolyticus</name>
    <dbReference type="NCBI Taxonomy" id="2183582"/>
    <lineage>
        <taxon>Bacteria</taxon>
        <taxon>Pseudomonadati</taxon>
        <taxon>Pseudomonadota</taxon>
        <taxon>Gammaproteobacteria</taxon>
        <taxon>Alteromonadales</taxon>
        <taxon>Alteromonadaceae</taxon>
        <taxon>Saliniradius</taxon>
    </lineage>
</organism>
<evidence type="ECO:0000259" key="3">
    <source>
        <dbReference type="PROSITE" id="PS50110"/>
    </source>
</evidence>
<sequence length="272" mass="30689">MANSIKTLIVDDEPLARRGLAVRLSDFDDIELVAECQNGHQAIEAIHKYRPDLMFLDIQMPGLNGFQVLQSLQSVQGKLPLVVFVTAYDSYAIKAFEVHALDYLLKPIEEGRLQAAVDKVRQRMSELGESHHTQRLAELVAEMTGDDCEAILHRLAEGEPLNPYPEILAIKDGSETTRVPVKQVQWVDAAGDYMCVHTTDGTHIMRKTMKELEQELDPRTFVRVHRSAIVNIRYVSKLVSHVSGEYHLVLSNGTELKVSRSHRDRVKSLIGR</sequence>
<dbReference type="RefSeq" id="WP_109339666.1">
    <property type="nucleotide sequence ID" value="NZ_CP029347.1"/>
</dbReference>
<dbReference type="AlphaFoldDB" id="A0A2S2E3H2"/>
<dbReference type="SMART" id="SM00448">
    <property type="entry name" value="REC"/>
    <property type="match status" value="1"/>
</dbReference>
<dbReference type="InterPro" id="IPR011006">
    <property type="entry name" value="CheY-like_superfamily"/>
</dbReference>
<name>A0A2S2E3H2_9ALTE</name>
<dbReference type="PROSITE" id="PS50110">
    <property type="entry name" value="RESPONSE_REGULATORY"/>
    <property type="match status" value="1"/>
</dbReference>
<dbReference type="GO" id="GO:0000156">
    <property type="term" value="F:phosphorelay response regulator activity"/>
    <property type="evidence" value="ECO:0007669"/>
    <property type="project" value="InterPro"/>
</dbReference>
<evidence type="ECO:0000256" key="2">
    <source>
        <dbReference type="PROSITE-ProRule" id="PRU00169"/>
    </source>
</evidence>